<gene>
    <name evidence="1" type="ORF">BAA01_14535</name>
</gene>
<organism evidence="1 2">
    <name type="scientific">Bacillus thermozeamaize</name>
    <dbReference type="NCBI Taxonomy" id="230954"/>
    <lineage>
        <taxon>Bacteria</taxon>
        <taxon>Bacillati</taxon>
        <taxon>Bacillota</taxon>
        <taxon>Bacilli</taxon>
        <taxon>Bacillales</taxon>
        <taxon>Bacillaceae</taxon>
        <taxon>Bacillus</taxon>
    </lineage>
</organism>
<dbReference type="InterPro" id="IPR011004">
    <property type="entry name" value="Trimer_LpxA-like_sf"/>
</dbReference>
<dbReference type="SUPFAM" id="SSF51161">
    <property type="entry name" value="Trimeric LpxA-like enzymes"/>
    <property type="match status" value="1"/>
</dbReference>
<comment type="caution">
    <text evidence="1">The sequence shown here is derived from an EMBL/GenBank/DDBJ whole genome shotgun (WGS) entry which is preliminary data.</text>
</comment>
<reference evidence="2" key="1">
    <citation type="submission" date="2016-06" db="EMBL/GenBank/DDBJ databases">
        <authorList>
            <person name="Nascimento L."/>
            <person name="Pereira R.V."/>
            <person name="Martins L.F."/>
            <person name="Quaggio R.B."/>
            <person name="Silva A.M."/>
            <person name="Setubal J.C."/>
        </authorList>
    </citation>
    <scope>NUCLEOTIDE SEQUENCE [LARGE SCALE GENOMIC DNA]</scope>
</reference>
<name>A0A1Y3PRP7_9BACI</name>
<accession>A0A1Y3PRP7</accession>
<dbReference type="InterPro" id="IPR050484">
    <property type="entry name" value="Transf_Hexapept/Carb_Anhydrase"/>
</dbReference>
<sequence>MIYPYHGKEPNIHPSVFIADYATISGDVTIGEDSNIWFGTVIRGDVAPTIIGKRCSIQDLSCLHQSPNNPLILEDEVIVGHKAMLHSCIIRRRALIGMGAIVLDKAEIGEGAIVAAGTVVPPGKKIPPHAVAMGNPAKVVREVTDEERRDMDRIVREYVERGKYYQSLKK</sequence>
<evidence type="ECO:0000313" key="2">
    <source>
        <dbReference type="Proteomes" id="UP000196475"/>
    </source>
</evidence>
<dbReference type="PANTHER" id="PTHR13061:SF29">
    <property type="entry name" value="GAMMA CARBONIC ANHYDRASE-LIKE 1, MITOCHONDRIAL-RELATED"/>
    <property type="match status" value="1"/>
</dbReference>
<protein>
    <submittedName>
        <fullName evidence="1">Gamma carbonic anhydrase family protein</fullName>
    </submittedName>
</protein>
<dbReference type="Gene3D" id="2.160.10.10">
    <property type="entry name" value="Hexapeptide repeat proteins"/>
    <property type="match status" value="1"/>
</dbReference>
<dbReference type="InterPro" id="IPR047324">
    <property type="entry name" value="LbH_gamma_CA-like"/>
</dbReference>
<dbReference type="AlphaFoldDB" id="A0A1Y3PRP7"/>
<dbReference type="Pfam" id="PF00132">
    <property type="entry name" value="Hexapep"/>
    <property type="match status" value="2"/>
</dbReference>
<dbReference type="CDD" id="cd04645">
    <property type="entry name" value="LbH_gamma_CA_like"/>
    <property type="match status" value="1"/>
</dbReference>
<dbReference type="EMBL" id="LZRT01000069">
    <property type="protein sequence ID" value="OUM87818.1"/>
    <property type="molecule type" value="Genomic_DNA"/>
</dbReference>
<dbReference type="Proteomes" id="UP000196475">
    <property type="component" value="Unassembled WGS sequence"/>
</dbReference>
<dbReference type="InterPro" id="IPR001451">
    <property type="entry name" value="Hexapep"/>
</dbReference>
<proteinExistence type="predicted"/>
<dbReference type="PANTHER" id="PTHR13061">
    <property type="entry name" value="DYNACTIN SUBUNIT P25"/>
    <property type="match status" value="1"/>
</dbReference>
<evidence type="ECO:0000313" key="1">
    <source>
        <dbReference type="EMBL" id="OUM87818.1"/>
    </source>
</evidence>